<evidence type="ECO:0000313" key="2">
    <source>
        <dbReference type="EMBL" id="KAK1340097.1"/>
    </source>
</evidence>
<dbReference type="Proteomes" id="UP001177744">
    <property type="component" value="Unassembled WGS sequence"/>
</dbReference>
<keyword evidence="3" id="KW-1185">Reference proteome</keyword>
<accession>A0AA40LQC7</accession>
<feature type="region of interest" description="Disordered" evidence="1">
    <location>
        <begin position="34"/>
        <end position="120"/>
    </location>
</feature>
<feature type="compositionally biased region" description="Polar residues" evidence="1">
    <location>
        <begin position="80"/>
        <end position="93"/>
    </location>
</feature>
<sequence>MVLQSYLKNNSQHFLPGWKCKQLIRQGILEHLNFPNLIKKPSSSSKSKEDKGKTRRRPRPYQAAGPSGLGDQSCARPPLTSGSGRSEAITQRSRAGPGQRPLTQLPRTWQEQEVGRRDNV</sequence>
<proteinExistence type="predicted"/>
<organism evidence="2 3">
    <name type="scientific">Cnephaeus nilssonii</name>
    <name type="common">Northern bat</name>
    <name type="synonym">Eptesicus nilssonii</name>
    <dbReference type="NCBI Taxonomy" id="3371016"/>
    <lineage>
        <taxon>Eukaryota</taxon>
        <taxon>Metazoa</taxon>
        <taxon>Chordata</taxon>
        <taxon>Craniata</taxon>
        <taxon>Vertebrata</taxon>
        <taxon>Euteleostomi</taxon>
        <taxon>Mammalia</taxon>
        <taxon>Eutheria</taxon>
        <taxon>Laurasiatheria</taxon>
        <taxon>Chiroptera</taxon>
        <taxon>Yangochiroptera</taxon>
        <taxon>Vespertilionidae</taxon>
        <taxon>Cnephaeus</taxon>
    </lineage>
</organism>
<name>A0AA40LQC7_CNENI</name>
<dbReference type="AlphaFoldDB" id="A0AA40LQC7"/>
<evidence type="ECO:0000313" key="3">
    <source>
        <dbReference type="Proteomes" id="UP001177744"/>
    </source>
</evidence>
<comment type="caution">
    <text evidence="2">The sequence shown here is derived from an EMBL/GenBank/DDBJ whole genome shotgun (WGS) entry which is preliminary data.</text>
</comment>
<gene>
    <name evidence="2" type="ORF">QTO34_018661</name>
</gene>
<reference evidence="2" key="1">
    <citation type="submission" date="2023-06" db="EMBL/GenBank/DDBJ databases">
        <title>Reference genome for the Northern bat (Eptesicus nilssonii), a most northern bat species.</title>
        <authorList>
            <person name="Laine V.N."/>
            <person name="Pulliainen A.T."/>
            <person name="Lilley T.M."/>
        </authorList>
    </citation>
    <scope>NUCLEOTIDE SEQUENCE</scope>
    <source>
        <strain evidence="2">BLF_Eptnil</strain>
        <tissue evidence="2">Kidney</tissue>
    </source>
</reference>
<protein>
    <submittedName>
        <fullName evidence="2">Uncharacterized protein</fullName>
    </submittedName>
</protein>
<evidence type="ECO:0000256" key="1">
    <source>
        <dbReference type="SAM" id="MobiDB-lite"/>
    </source>
</evidence>
<feature type="compositionally biased region" description="Polar residues" evidence="1">
    <location>
        <begin position="101"/>
        <end position="111"/>
    </location>
</feature>
<dbReference type="EMBL" id="JAULJE010000008">
    <property type="protein sequence ID" value="KAK1340097.1"/>
    <property type="molecule type" value="Genomic_DNA"/>
</dbReference>